<dbReference type="AlphaFoldDB" id="A0A7X5UUX1"/>
<evidence type="ECO:0008006" key="3">
    <source>
        <dbReference type="Google" id="ProtNLM"/>
    </source>
</evidence>
<keyword evidence="2" id="KW-1185">Reference proteome</keyword>
<sequence length="251" mass="26457">MDVTRKLSTDEVWRVVEHVSPIDLLAGELTETSEPAGACPAPDAGRSDGSVVVGDRYLLGVTTLRALRSACLGTVAARTFVTSGATTAAVVGAGLPAELQVSMLCRYVPGISHLTVATPNGREGETVTQRVVDELDLAGIGHSVTSSAEEAVFGANLVVVALDARLDLEVARFVKGSVVVNSSGRDLPKHLVAVAHQVCFDDLRKAFAGAGLRWEPERMLLVELSTADMPSASLARRVCDEADRLDIVKEV</sequence>
<dbReference type="InterPro" id="IPR003462">
    <property type="entry name" value="ODC_Mu_crystall"/>
</dbReference>
<dbReference type="Pfam" id="PF02423">
    <property type="entry name" value="OCD_Mu_crystall"/>
    <property type="match status" value="1"/>
</dbReference>
<dbReference type="RefSeq" id="WP_167175106.1">
    <property type="nucleotide sequence ID" value="NZ_JAAOYM010000001.1"/>
</dbReference>
<evidence type="ECO:0000313" key="2">
    <source>
        <dbReference type="Proteomes" id="UP000545493"/>
    </source>
</evidence>
<evidence type="ECO:0000313" key="1">
    <source>
        <dbReference type="EMBL" id="NIJ14287.1"/>
    </source>
</evidence>
<dbReference type="InterPro" id="IPR036291">
    <property type="entry name" value="NAD(P)-bd_dom_sf"/>
</dbReference>
<accession>A0A7X5UUX1</accession>
<dbReference type="Gene3D" id="3.40.50.720">
    <property type="entry name" value="NAD(P)-binding Rossmann-like Domain"/>
    <property type="match status" value="1"/>
</dbReference>
<proteinExistence type="predicted"/>
<dbReference type="SUPFAM" id="SSF51735">
    <property type="entry name" value="NAD(P)-binding Rossmann-fold domains"/>
    <property type="match status" value="1"/>
</dbReference>
<dbReference type="Proteomes" id="UP000545493">
    <property type="component" value="Unassembled WGS sequence"/>
</dbReference>
<reference evidence="1 2" key="1">
    <citation type="submission" date="2020-03" db="EMBL/GenBank/DDBJ databases">
        <title>Sequencing the genomes of 1000 actinobacteria strains.</title>
        <authorList>
            <person name="Klenk H.-P."/>
        </authorList>
    </citation>
    <scope>NUCLEOTIDE SEQUENCE [LARGE SCALE GENOMIC DNA]</scope>
    <source>
        <strain evidence="1 2">DSM 45685</strain>
    </source>
</reference>
<comment type="caution">
    <text evidence="1">The sequence shown here is derived from an EMBL/GenBank/DDBJ whole genome shotgun (WGS) entry which is preliminary data.</text>
</comment>
<gene>
    <name evidence="1" type="ORF">FHU38_004631</name>
</gene>
<name>A0A7X5UUX1_9PSEU</name>
<dbReference type="EMBL" id="JAAOYM010000001">
    <property type="protein sequence ID" value="NIJ14287.1"/>
    <property type="molecule type" value="Genomic_DNA"/>
</dbReference>
<protein>
    <recommendedName>
        <fullName evidence="3">Ornithine cyclodeaminase/mu-crystallin family protein</fullName>
    </recommendedName>
</protein>
<organism evidence="1 2">
    <name type="scientific">Saccharomonospora amisosensis</name>
    <dbReference type="NCBI Taxonomy" id="1128677"/>
    <lineage>
        <taxon>Bacteria</taxon>
        <taxon>Bacillati</taxon>
        <taxon>Actinomycetota</taxon>
        <taxon>Actinomycetes</taxon>
        <taxon>Pseudonocardiales</taxon>
        <taxon>Pseudonocardiaceae</taxon>
        <taxon>Saccharomonospora</taxon>
    </lineage>
</organism>